<dbReference type="PANTHER" id="PTHR37530:SF1">
    <property type="entry name" value="OUTER MEMBRANE PROTEIN SLP"/>
    <property type="match status" value="1"/>
</dbReference>
<evidence type="ECO:0000313" key="3">
    <source>
        <dbReference type="Proteomes" id="UP000031433"/>
    </source>
</evidence>
<evidence type="ECO:0000256" key="1">
    <source>
        <dbReference type="SAM" id="SignalP"/>
    </source>
</evidence>
<accession>A0A0C1QVE2</accession>
<feature type="signal peptide" evidence="1">
    <location>
        <begin position="1"/>
        <end position="18"/>
    </location>
</feature>
<protein>
    <submittedName>
        <fullName evidence="2">Membrane protein</fullName>
    </submittedName>
</protein>
<dbReference type="RefSeq" id="WP_039644418.1">
    <property type="nucleotide sequence ID" value="NZ_JXBL01000001.1"/>
</dbReference>
<keyword evidence="3" id="KW-1185">Reference proteome</keyword>
<evidence type="ECO:0000313" key="2">
    <source>
        <dbReference type="EMBL" id="KIE42131.1"/>
    </source>
</evidence>
<dbReference type="Pfam" id="PF03843">
    <property type="entry name" value="Slp"/>
    <property type="match status" value="1"/>
</dbReference>
<gene>
    <name evidence="2" type="ORF">SE37_05570</name>
</gene>
<dbReference type="Proteomes" id="UP000031433">
    <property type="component" value="Unassembled WGS sequence"/>
</dbReference>
<dbReference type="PANTHER" id="PTHR37530">
    <property type="entry name" value="OUTER MEMBRANE PROTEIN SLP"/>
    <property type="match status" value="1"/>
</dbReference>
<comment type="caution">
    <text evidence="2">The sequence shown here is derived from an EMBL/GenBank/DDBJ whole genome shotgun (WGS) entry which is preliminary data.</text>
</comment>
<dbReference type="PROSITE" id="PS51257">
    <property type="entry name" value="PROKAR_LIPOPROTEIN"/>
    <property type="match status" value="1"/>
</dbReference>
<dbReference type="EMBL" id="JXBL01000001">
    <property type="protein sequence ID" value="KIE42131.1"/>
    <property type="molecule type" value="Genomic_DNA"/>
</dbReference>
<dbReference type="PIRSF" id="PIRSF004982">
    <property type="entry name" value="SlP"/>
    <property type="match status" value="1"/>
</dbReference>
<dbReference type="GO" id="GO:0019867">
    <property type="term" value="C:outer membrane"/>
    <property type="evidence" value="ECO:0007669"/>
    <property type="project" value="InterPro"/>
</dbReference>
<name>A0A0C1QVE2_9BACT</name>
<feature type="chain" id="PRO_5002137517" evidence="1">
    <location>
        <begin position="19"/>
        <end position="189"/>
    </location>
</feature>
<sequence length="189" mass="21384">MNRSFRLVMMVLACAVLAACTRVLSDEARRLVDPTVTFAGLKANPDAFLGKFVMLGGVIVDTKNSRDGGQIEVMQVGLDESGIPGDTFRSEGRFLAISAQFLDAVIFKPGRLVTLVGEIKGKKVQPLDEVDYSYPVVAIKEIHVWKSQDYESGYPYPTPAPYYYYDPYWYGFWPGPYWHRPLGPVYRRW</sequence>
<dbReference type="AlphaFoldDB" id="A0A0C1QVE2"/>
<dbReference type="InterPro" id="IPR004658">
    <property type="entry name" value="OMP_Slp"/>
</dbReference>
<reference evidence="2 3" key="1">
    <citation type="submission" date="2015-01" db="EMBL/GenBank/DDBJ databases">
        <title>Genome sequence of the anaerobic bacterium Geobacter soli GSS01, a dissimilatory Fe(III) reducer from soil.</title>
        <authorList>
            <person name="Yang G."/>
            <person name="Zhou S."/>
        </authorList>
    </citation>
    <scope>NUCLEOTIDE SEQUENCE [LARGE SCALE GENOMIC DNA]</scope>
    <source>
        <strain evidence="2 3">GSS01</strain>
    </source>
</reference>
<organism evidence="2 3">
    <name type="scientific">Geobacter soli</name>
    <dbReference type="NCBI Taxonomy" id="1510391"/>
    <lineage>
        <taxon>Bacteria</taxon>
        <taxon>Pseudomonadati</taxon>
        <taxon>Thermodesulfobacteriota</taxon>
        <taxon>Desulfuromonadia</taxon>
        <taxon>Geobacterales</taxon>
        <taxon>Geobacteraceae</taxon>
        <taxon>Geobacter</taxon>
    </lineage>
</organism>
<proteinExistence type="predicted"/>
<keyword evidence="1" id="KW-0732">Signal</keyword>